<evidence type="ECO:0000256" key="2">
    <source>
        <dbReference type="ARBA" id="ARBA00022448"/>
    </source>
</evidence>
<evidence type="ECO:0000259" key="8">
    <source>
        <dbReference type="PROSITE" id="PS50928"/>
    </source>
</evidence>
<proteinExistence type="inferred from homology"/>
<evidence type="ECO:0000313" key="9">
    <source>
        <dbReference type="EMBL" id="MCZ4520559.1"/>
    </source>
</evidence>
<dbReference type="NCBIfam" id="TIGR01097">
    <property type="entry name" value="PhnE"/>
    <property type="match status" value="1"/>
</dbReference>
<dbReference type="Pfam" id="PF00528">
    <property type="entry name" value="BPD_transp_1"/>
    <property type="match status" value="1"/>
</dbReference>
<reference evidence="9" key="1">
    <citation type="submission" date="2022-12" db="EMBL/GenBank/DDBJ databases">
        <authorList>
            <person name="Krivoruchko A.V."/>
            <person name="Elkin A."/>
        </authorList>
    </citation>
    <scope>NUCLEOTIDE SEQUENCE</scope>
    <source>
        <strain evidence="9">IEGM 1391</strain>
    </source>
</reference>
<dbReference type="InterPro" id="IPR005769">
    <property type="entry name" value="PhnE/PtxC"/>
</dbReference>
<evidence type="ECO:0000256" key="7">
    <source>
        <dbReference type="RuleBase" id="RU363032"/>
    </source>
</evidence>
<dbReference type="CDD" id="cd06261">
    <property type="entry name" value="TM_PBP2"/>
    <property type="match status" value="1"/>
</dbReference>
<keyword evidence="3" id="KW-1003">Cell membrane</keyword>
<evidence type="ECO:0000256" key="4">
    <source>
        <dbReference type="ARBA" id="ARBA00022692"/>
    </source>
</evidence>
<comment type="subcellular location">
    <subcellularLocation>
        <location evidence="1 7">Cell membrane</location>
        <topology evidence="1 7">Multi-pass membrane protein</topology>
    </subcellularLocation>
</comment>
<feature type="domain" description="ABC transmembrane type-1" evidence="8">
    <location>
        <begin position="72"/>
        <end position="255"/>
    </location>
</feature>
<dbReference type="PANTHER" id="PTHR30043">
    <property type="entry name" value="PHOSPHONATES TRANSPORT SYSTEM PERMEASE PROTEIN"/>
    <property type="match status" value="1"/>
</dbReference>
<keyword evidence="4 7" id="KW-0812">Transmembrane</keyword>
<dbReference type="Proteomes" id="UP001081071">
    <property type="component" value="Unassembled WGS sequence"/>
</dbReference>
<evidence type="ECO:0000256" key="1">
    <source>
        <dbReference type="ARBA" id="ARBA00004651"/>
    </source>
</evidence>
<comment type="similarity">
    <text evidence="7">Belongs to the binding-protein-dependent transport system permease family.</text>
</comment>
<feature type="transmembrane region" description="Helical" evidence="7">
    <location>
        <begin position="205"/>
        <end position="225"/>
    </location>
</feature>
<gene>
    <name evidence="9" type="primary">phnE</name>
    <name evidence="9" type="ORF">O4220_18775</name>
</gene>
<keyword evidence="5 7" id="KW-1133">Transmembrane helix</keyword>
<dbReference type="Gene3D" id="1.10.3720.10">
    <property type="entry name" value="MetI-like"/>
    <property type="match status" value="1"/>
</dbReference>
<name>A0ABT4MHU1_9NOCA</name>
<feature type="transmembrane region" description="Helical" evidence="7">
    <location>
        <begin position="18"/>
        <end position="38"/>
    </location>
</feature>
<feature type="transmembrane region" description="Helical" evidence="7">
    <location>
        <begin position="124"/>
        <end position="154"/>
    </location>
</feature>
<feature type="transmembrane region" description="Helical" evidence="7">
    <location>
        <begin position="76"/>
        <end position="97"/>
    </location>
</feature>
<evidence type="ECO:0000256" key="5">
    <source>
        <dbReference type="ARBA" id="ARBA00022989"/>
    </source>
</evidence>
<accession>A0ABT4MHU1</accession>
<dbReference type="SUPFAM" id="SSF161098">
    <property type="entry name" value="MetI-like"/>
    <property type="match status" value="1"/>
</dbReference>
<evidence type="ECO:0000256" key="6">
    <source>
        <dbReference type="ARBA" id="ARBA00023136"/>
    </source>
</evidence>
<dbReference type="InterPro" id="IPR035906">
    <property type="entry name" value="MetI-like_sf"/>
</dbReference>
<dbReference type="PANTHER" id="PTHR30043:SF1">
    <property type="entry name" value="ABC TRANSPORT SYSTEM PERMEASE PROTEIN P69"/>
    <property type="match status" value="1"/>
</dbReference>
<organism evidence="9 10">
    <name type="scientific">Rhodococcus ruber</name>
    <dbReference type="NCBI Taxonomy" id="1830"/>
    <lineage>
        <taxon>Bacteria</taxon>
        <taxon>Bacillati</taxon>
        <taxon>Actinomycetota</taxon>
        <taxon>Actinomycetes</taxon>
        <taxon>Mycobacteriales</taxon>
        <taxon>Nocardiaceae</taxon>
        <taxon>Rhodococcus</taxon>
    </lineage>
</organism>
<keyword evidence="6 7" id="KW-0472">Membrane</keyword>
<dbReference type="EMBL" id="JAPWIJ010000008">
    <property type="protein sequence ID" value="MCZ4520559.1"/>
    <property type="molecule type" value="Genomic_DNA"/>
</dbReference>
<keyword evidence="10" id="KW-1185">Reference proteome</keyword>
<evidence type="ECO:0000256" key="3">
    <source>
        <dbReference type="ARBA" id="ARBA00022475"/>
    </source>
</evidence>
<evidence type="ECO:0000313" key="10">
    <source>
        <dbReference type="Proteomes" id="UP001081071"/>
    </source>
</evidence>
<dbReference type="PROSITE" id="PS50928">
    <property type="entry name" value="ABC_TM1"/>
    <property type="match status" value="1"/>
</dbReference>
<comment type="caution">
    <text evidence="9">The sequence shown here is derived from an EMBL/GenBank/DDBJ whole genome shotgun (WGS) entry which is preliminary data.</text>
</comment>
<protein>
    <submittedName>
        <fullName evidence="9">Phosphonate ABC transporter, permease protein PhnE</fullName>
    </submittedName>
</protein>
<feature type="transmembrane region" description="Helical" evidence="7">
    <location>
        <begin position="237"/>
        <end position="258"/>
    </location>
</feature>
<sequence length="264" mass="28044">MTSQVVERPRKPRNAWKTVVVLAIITVITVWAGIGVGADVGDIIDNWGNATGKLIQLIQPDYWFFPETVDAILETLQMAVIATAIGAAISFPLSFAASHVTNPNRPLLTVVRGIMNVVRAVPDLLYAAVLVAVVGTGALSGILALIVFNVGIIVKLVSEALDSVDRGPQEAALAAGGTWIAADRSAVAPQIFPAFVSQSLYTLELNVRASAVIGLVGAGGLGMLIDNVRTFYKYHQLSLIILEILVIVLALELISSWARRKLVG</sequence>
<dbReference type="RefSeq" id="WP_269607010.1">
    <property type="nucleotide sequence ID" value="NZ_JAPWIJ010000008.1"/>
</dbReference>
<dbReference type="InterPro" id="IPR000515">
    <property type="entry name" value="MetI-like"/>
</dbReference>
<keyword evidence="2 7" id="KW-0813">Transport</keyword>